<dbReference type="EMBL" id="CP058351">
    <property type="protein sequence ID" value="QLF72005.1"/>
    <property type="molecule type" value="Genomic_DNA"/>
</dbReference>
<sequence length="423" mass="45976">MKTKQLFNTVALSAFLASNAANAQTELSLWYHGAGNPTERAILTGIISDFNQSQGDWVVTLEEFPQAAYNDSVTAAALSGNLPDILDMDGPNMPNWAWSGYLQPLGLPQEKVDHFLPGAVGMWNDQLYSIGLWDAAVAVFARRSVLEDNNIRIPTLDEPWTGEEFTAALETLKATGDYDYPLDLGMSDKTEWYTYAFSPFLQSHGGDLIDRDTYLTAEGALNGEEAIAFGNWWQSLFEKELAPGTSQSPSDHETGFLDGKYALQWMGNWVAVKALEKFGDDLVFLPAPDFGAGPKIGAGSWQFGVSATSEHPEGATAFIDFATQDKYLAQFSDAIGLIPATAEAAKMTENYKEGGPLAVFFDLSEAQATLRPVTPAYSFISPTFQKAVSDIADGADVASTLDAATDEINQNIERNNGYGFNEN</sequence>
<dbReference type="InterPro" id="IPR006059">
    <property type="entry name" value="SBP"/>
</dbReference>
<feature type="chain" id="PRO_5046483994" evidence="5">
    <location>
        <begin position="24"/>
        <end position="423"/>
    </location>
</feature>
<dbReference type="Pfam" id="PF13416">
    <property type="entry name" value="SBP_bac_8"/>
    <property type="match status" value="1"/>
</dbReference>
<organism evidence="6 7">
    <name type="scientific">Peteryoungia desertarenae</name>
    <dbReference type="NCBI Taxonomy" id="1813451"/>
    <lineage>
        <taxon>Bacteria</taxon>
        <taxon>Pseudomonadati</taxon>
        <taxon>Pseudomonadota</taxon>
        <taxon>Alphaproteobacteria</taxon>
        <taxon>Hyphomicrobiales</taxon>
        <taxon>Rhizobiaceae</taxon>
        <taxon>Peteryoungia</taxon>
    </lineage>
</organism>
<keyword evidence="6" id="KW-0614">Plasmid</keyword>
<keyword evidence="7" id="KW-1185">Reference proteome</keyword>
<keyword evidence="3 5" id="KW-0732">Signal</keyword>
<proteinExistence type="inferred from homology"/>
<dbReference type="Gene3D" id="3.40.190.10">
    <property type="entry name" value="Periplasmic binding protein-like II"/>
    <property type="match status" value="1"/>
</dbReference>
<evidence type="ECO:0000256" key="2">
    <source>
        <dbReference type="ARBA" id="ARBA00022448"/>
    </source>
</evidence>
<dbReference type="SUPFAM" id="SSF53850">
    <property type="entry name" value="Periplasmic binding protein-like II"/>
    <property type="match status" value="1"/>
</dbReference>
<gene>
    <name evidence="6" type="ORF">FE840_017885</name>
</gene>
<dbReference type="Proteomes" id="UP000308530">
    <property type="component" value="Plasmid pPRADMK78_01"/>
</dbReference>
<feature type="signal peptide" evidence="5">
    <location>
        <begin position="1"/>
        <end position="23"/>
    </location>
</feature>
<dbReference type="PANTHER" id="PTHR30061">
    <property type="entry name" value="MALTOSE-BINDING PERIPLASMIC PROTEIN"/>
    <property type="match status" value="1"/>
</dbReference>
<protein>
    <submittedName>
        <fullName evidence="6">Extracellular solute-binding protein</fullName>
    </submittedName>
</protein>
<reference evidence="6 7" key="1">
    <citation type="submission" date="2020-06" db="EMBL/GenBank/DDBJ databases">
        <title>Genome sequence of Rhizobium sp strain ADMK78.</title>
        <authorList>
            <person name="Rahi P."/>
        </authorList>
    </citation>
    <scope>NUCLEOTIDE SEQUENCE [LARGE SCALE GENOMIC DNA]</scope>
    <source>
        <strain evidence="6 7">ADMK78</strain>
        <plasmid evidence="6 7">pPRADMK78_01</plasmid>
    </source>
</reference>
<accession>A0ABX6QTY1</accession>
<evidence type="ECO:0000256" key="3">
    <source>
        <dbReference type="ARBA" id="ARBA00022729"/>
    </source>
</evidence>
<name>A0ABX6QTY1_9HYPH</name>
<dbReference type="RefSeq" id="WP_138287481.1">
    <property type="nucleotide sequence ID" value="NZ_CP058351.1"/>
</dbReference>
<dbReference type="PANTHER" id="PTHR30061:SF50">
    <property type="entry name" value="MALTOSE_MALTODEXTRIN-BINDING PERIPLASMIC PROTEIN"/>
    <property type="match status" value="1"/>
</dbReference>
<evidence type="ECO:0000313" key="7">
    <source>
        <dbReference type="Proteomes" id="UP000308530"/>
    </source>
</evidence>
<evidence type="ECO:0000313" key="6">
    <source>
        <dbReference type="EMBL" id="QLF72005.1"/>
    </source>
</evidence>
<comment type="similarity">
    <text evidence="1">Belongs to the bacterial solute-binding protein 1 family.</text>
</comment>
<evidence type="ECO:0000256" key="5">
    <source>
        <dbReference type="SAM" id="SignalP"/>
    </source>
</evidence>
<keyword evidence="2" id="KW-0813">Transport</keyword>
<keyword evidence="4" id="KW-0574">Periplasm</keyword>
<geneLocation type="plasmid" evidence="6 7">
    <name>pPRADMK78_01</name>
</geneLocation>
<evidence type="ECO:0000256" key="4">
    <source>
        <dbReference type="ARBA" id="ARBA00022764"/>
    </source>
</evidence>
<evidence type="ECO:0000256" key="1">
    <source>
        <dbReference type="ARBA" id="ARBA00008520"/>
    </source>
</evidence>